<dbReference type="SUPFAM" id="SSF101116">
    <property type="entry name" value="Flagellar export chaperone FliS"/>
    <property type="match status" value="1"/>
</dbReference>
<dbReference type="Gene3D" id="1.20.120.340">
    <property type="entry name" value="Flagellar protein FliS"/>
    <property type="match status" value="1"/>
</dbReference>
<dbReference type="GO" id="GO:0044780">
    <property type="term" value="P:bacterial-type flagellum assembly"/>
    <property type="evidence" value="ECO:0007669"/>
    <property type="project" value="InterPro"/>
</dbReference>
<evidence type="ECO:0000256" key="3">
    <source>
        <dbReference type="ARBA" id="ARBA00022490"/>
    </source>
</evidence>
<dbReference type="GO" id="GO:0005829">
    <property type="term" value="C:cytosol"/>
    <property type="evidence" value="ECO:0007669"/>
    <property type="project" value="UniProtKB-SubCell"/>
</dbReference>
<evidence type="ECO:0000313" key="6">
    <source>
        <dbReference type="EMBL" id="CAB4931555.1"/>
    </source>
</evidence>
<comment type="similarity">
    <text evidence="2">Belongs to the FliS family.</text>
</comment>
<dbReference type="NCBIfam" id="TIGR00208">
    <property type="entry name" value="fliS"/>
    <property type="match status" value="1"/>
</dbReference>
<reference evidence="6" key="1">
    <citation type="submission" date="2020-05" db="EMBL/GenBank/DDBJ databases">
        <authorList>
            <person name="Chiriac C."/>
            <person name="Salcher M."/>
            <person name="Ghai R."/>
            <person name="Kavagutti S V."/>
        </authorList>
    </citation>
    <scope>NUCLEOTIDE SEQUENCE</scope>
</reference>
<dbReference type="PANTHER" id="PTHR34773">
    <property type="entry name" value="FLAGELLAR SECRETION CHAPERONE FLIS"/>
    <property type="match status" value="1"/>
</dbReference>
<dbReference type="PANTHER" id="PTHR34773:SF1">
    <property type="entry name" value="FLAGELLAR SECRETION CHAPERONE FLIS"/>
    <property type="match status" value="1"/>
</dbReference>
<dbReference type="GO" id="GO:0071973">
    <property type="term" value="P:bacterial-type flagellum-dependent cell motility"/>
    <property type="evidence" value="ECO:0007669"/>
    <property type="project" value="TreeGrafter"/>
</dbReference>
<keyword evidence="4" id="KW-1005">Bacterial flagellum biogenesis</keyword>
<dbReference type="EMBL" id="CAFBMK010000167">
    <property type="protein sequence ID" value="CAB4931555.1"/>
    <property type="molecule type" value="Genomic_DNA"/>
</dbReference>
<accession>A0A6J7ILD3</accession>
<dbReference type="PIRSF" id="PIRSF039090">
    <property type="entry name" value="Flis"/>
    <property type="match status" value="1"/>
</dbReference>
<comment type="subcellular location">
    <subcellularLocation>
        <location evidence="1">Cytoplasm</location>
        <location evidence="1">Cytosol</location>
    </subcellularLocation>
</comment>
<dbReference type="InterPro" id="IPR003713">
    <property type="entry name" value="FliS"/>
</dbReference>
<dbReference type="Pfam" id="PF02561">
    <property type="entry name" value="FliS"/>
    <property type="match status" value="1"/>
</dbReference>
<evidence type="ECO:0000256" key="4">
    <source>
        <dbReference type="ARBA" id="ARBA00022795"/>
    </source>
</evidence>
<gene>
    <name evidence="6" type="ORF">UFOPK3564_02402</name>
</gene>
<name>A0A6J7ILD3_9ZZZZ</name>
<proteinExistence type="inferred from homology"/>
<keyword evidence="5" id="KW-0143">Chaperone</keyword>
<sequence length="126" mass="13672">MSSYAAPRAARDAYRDNAVLTASPAGLVVMLYDGIGRFLRQAAAAMEDGDRATASARMQRAEAIISELQVTLDHERGGEISGRLAEIYGFWRRHLDAARVEQDPTKLRHVISQAAELRGAFAAISG</sequence>
<keyword evidence="3" id="KW-0963">Cytoplasm</keyword>
<dbReference type="AlphaFoldDB" id="A0A6J7ILD3"/>
<evidence type="ECO:0000256" key="5">
    <source>
        <dbReference type="ARBA" id="ARBA00023186"/>
    </source>
</evidence>
<evidence type="ECO:0000256" key="1">
    <source>
        <dbReference type="ARBA" id="ARBA00004514"/>
    </source>
</evidence>
<evidence type="ECO:0000256" key="2">
    <source>
        <dbReference type="ARBA" id="ARBA00008787"/>
    </source>
</evidence>
<dbReference type="CDD" id="cd16098">
    <property type="entry name" value="FliS"/>
    <property type="match status" value="1"/>
</dbReference>
<dbReference type="InterPro" id="IPR036584">
    <property type="entry name" value="FliS_sf"/>
</dbReference>
<organism evidence="6">
    <name type="scientific">freshwater metagenome</name>
    <dbReference type="NCBI Taxonomy" id="449393"/>
    <lineage>
        <taxon>unclassified sequences</taxon>
        <taxon>metagenomes</taxon>
        <taxon>ecological metagenomes</taxon>
    </lineage>
</organism>
<protein>
    <submittedName>
        <fullName evidence="6">Unannotated protein</fullName>
    </submittedName>
</protein>